<evidence type="ECO:0000313" key="2">
    <source>
        <dbReference type="EMBL" id="HDR52199.1"/>
    </source>
</evidence>
<dbReference type="Gene3D" id="2.60.450.10">
    <property type="entry name" value="Lipopolysaccharide (LPS) transport protein A like domain"/>
    <property type="match status" value="1"/>
</dbReference>
<protein>
    <submittedName>
        <fullName evidence="2">Organic solvent tolerance protein OstA</fullName>
    </submittedName>
</protein>
<dbReference type="Proteomes" id="UP000886047">
    <property type="component" value="Unassembled WGS sequence"/>
</dbReference>
<feature type="domain" description="Organic solvent tolerance-like N-terminal" evidence="1">
    <location>
        <begin position="31"/>
        <end position="176"/>
    </location>
</feature>
<dbReference type="InterPro" id="IPR005653">
    <property type="entry name" value="OstA-like_N"/>
</dbReference>
<comment type="caution">
    <text evidence="2">The sequence shown here is derived from an EMBL/GenBank/DDBJ whole genome shotgun (WGS) entry which is preliminary data.</text>
</comment>
<proteinExistence type="predicted"/>
<sequence>MKQRLLHFPLRTVMLLAVLLLISTSVFSQQKKRIEIEEADYLEADEKIAANAQRLVGNVRVRHENVLMWCDSAYTYTGTNRVDAFGNVHINQGDTLNLFAQKVYYNGDISKARAYQNVRLVNKNTTLYTDTLDYDMAANIGFYEYNGKIVDSTNTLTSEIARYFIDDDIIHFYNSV</sequence>
<name>A0A831LNV5_9BACT</name>
<accession>A0A831LNV5</accession>
<dbReference type="AlphaFoldDB" id="A0A831LNV5"/>
<reference evidence="2" key="1">
    <citation type="journal article" date="2020" name="mSystems">
        <title>Genome- and Community-Level Interaction Insights into Carbon Utilization and Element Cycling Functions of Hydrothermarchaeota in Hydrothermal Sediment.</title>
        <authorList>
            <person name="Zhou Z."/>
            <person name="Liu Y."/>
            <person name="Xu W."/>
            <person name="Pan J."/>
            <person name="Luo Z.H."/>
            <person name="Li M."/>
        </authorList>
    </citation>
    <scope>NUCLEOTIDE SEQUENCE [LARGE SCALE GENOMIC DNA]</scope>
    <source>
        <strain evidence="2">SpSt-1217</strain>
    </source>
</reference>
<evidence type="ECO:0000259" key="1">
    <source>
        <dbReference type="Pfam" id="PF13100"/>
    </source>
</evidence>
<dbReference type="Pfam" id="PF13100">
    <property type="entry name" value="OstA_2"/>
    <property type="match status" value="1"/>
</dbReference>
<feature type="non-terminal residue" evidence="2">
    <location>
        <position position="176"/>
    </location>
</feature>
<organism evidence="2">
    <name type="scientific">Mariniphaga anaerophila</name>
    <dbReference type="NCBI Taxonomy" id="1484053"/>
    <lineage>
        <taxon>Bacteria</taxon>
        <taxon>Pseudomonadati</taxon>
        <taxon>Bacteroidota</taxon>
        <taxon>Bacteroidia</taxon>
        <taxon>Marinilabiliales</taxon>
        <taxon>Prolixibacteraceae</taxon>
        <taxon>Mariniphaga</taxon>
    </lineage>
</organism>
<dbReference type="EMBL" id="DSDK01000625">
    <property type="protein sequence ID" value="HDR52199.1"/>
    <property type="molecule type" value="Genomic_DNA"/>
</dbReference>
<gene>
    <name evidence="2" type="ORF">ENN90_11370</name>
</gene>